<accession>A0AC59HT80</accession>
<gene>
    <name evidence="1" type="ORF">EfsSVR2332_29080</name>
</gene>
<organism evidence="1 2">
    <name type="scientific">Enterococcus faecalis</name>
    <name type="common">Streptococcus faecalis</name>
    <dbReference type="NCBI Taxonomy" id="1351"/>
    <lineage>
        <taxon>Bacteria</taxon>
        <taxon>Bacillati</taxon>
        <taxon>Bacillota</taxon>
        <taxon>Bacilli</taxon>
        <taxon>Lactobacillales</taxon>
        <taxon>Enterococcaceae</taxon>
        <taxon>Enterococcus</taxon>
    </lineage>
</organism>
<name>A0AC59HT80_ENTFL</name>
<evidence type="ECO:0000313" key="2">
    <source>
        <dbReference type="Proteomes" id="UP001317613"/>
    </source>
</evidence>
<sequence length="58" mass="7049">MVYRPRYLDKKRNKHFILSAKIKNNRMIVEYSNGEYLVIDKKGYTLFDSNGKFKVYRV</sequence>
<reference evidence="1" key="1">
    <citation type="submission" date="2022-08" db="EMBL/GenBank/DDBJ databases">
        <title>Molecular epidemiological analysis of five strains of VanD-type vancomycin-resistant Enterococcus faecalis.</title>
        <authorList>
            <person name="Mimura K."/>
            <person name="Hashimoto Y."/>
            <person name="Tomita H."/>
        </authorList>
    </citation>
    <scope>NUCLEOTIDE SEQUENCE</scope>
    <source>
        <strain evidence="1">SVR2332</strain>
    </source>
</reference>
<evidence type="ECO:0000313" key="1">
    <source>
        <dbReference type="EMBL" id="BDQ62830.1"/>
    </source>
</evidence>
<dbReference type="Proteomes" id="UP001317613">
    <property type="component" value="Chromosome"/>
</dbReference>
<dbReference type="EMBL" id="AP026729">
    <property type="protein sequence ID" value="BDQ62830.1"/>
    <property type="molecule type" value="Genomic_DNA"/>
</dbReference>
<protein>
    <submittedName>
        <fullName evidence="1">Uncharacterized protein</fullName>
    </submittedName>
</protein>
<proteinExistence type="predicted"/>